<evidence type="ECO:0000313" key="5">
    <source>
        <dbReference type="Proteomes" id="UP001175271"/>
    </source>
</evidence>
<feature type="coiled-coil region" evidence="1">
    <location>
        <begin position="342"/>
        <end position="377"/>
    </location>
</feature>
<evidence type="ECO:0000256" key="1">
    <source>
        <dbReference type="SAM" id="Coils"/>
    </source>
</evidence>
<sequence length="501" mass="56632">MTEEEDPHAWIEGNRNSYETERQWSRRRAFLREYASTFEKQRLISLSFVYSNIKAVNCKYDKSLMKQVLSMGATLSEDATTGPRAELQKLKQVKVFAKQPPSIVEHRSIEKRLDEKCRPADQMGEKSSVEAKKNKKKKKKVVEEEVGDIQKRSAATSPRAVMQKQVKVLTKQPPSIVAHWSFEEQVDKKCQLVDALVEKPFEEVKKNKKKKKAVEKEVGNIQNRFEILGLHCGDGDRTPADGLNTSSSVPAINSDASASETVDLKKLHRKDDKTLIKQVSSMGVTLSEDTATDPRAEQHKLKLKQVKVLSKQPPSVVEHWSIEEQVDEKWGPVDDVVEKSSVEAKKNKKRKNNKKKKKAVEEEVEEIQNRFETLELHCGDRDRALVDGFNTPSTVPAIKNDASASKTVDLKNMDCENDKSFVEQVFMGATLSEDAALSGDIEKKVPSVVEHWSIEEGVDEVARMLSKGDTLSEDAVLSAGIKKKAPRKKKKKNKKKTKKRR</sequence>
<keyword evidence="1" id="KW-0175">Coiled coil</keyword>
<comment type="caution">
    <text evidence="4">The sequence shown here is derived from an EMBL/GenBank/DDBJ whole genome shotgun (WGS) entry which is preliminary data.</text>
</comment>
<dbReference type="EMBL" id="JAUCMV010000004">
    <property type="protein sequence ID" value="KAK0401621.1"/>
    <property type="molecule type" value="Genomic_DNA"/>
</dbReference>
<dbReference type="AlphaFoldDB" id="A0AA39HAC0"/>
<gene>
    <name evidence="4" type="ORF">QR680_015880</name>
</gene>
<feature type="compositionally biased region" description="Basic residues" evidence="2">
    <location>
        <begin position="481"/>
        <end position="501"/>
    </location>
</feature>
<feature type="compositionally biased region" description="Basic and acidic residues" evidence="2">
    <location>
        <begin position="115"/>
        <end position="132"/>
    </location>
</feature>
<dbReference type="InterPro" id="IPR021859">
    <property type="entry name" value="XTBD"/>
</dbReference>
<proteinExistence type="predicted"/>
<protein>
    <recommendedName>
        <fullName evidence="3">XRN2-binding (XTBD) domain-containing protein</fullName>
    </recommendedName>
</protein>
<evidence type="ECO:0000256" key="2">
    <source>
        <dbReference type="SAM" id="MobiDB-lite"/>
    </source>
</evidence>
<accession>A0AA39HAC0</accession>
<dbReference type="Pfam" id="PF11952">
    <property type="entry name" value="XTBD"/>
    <property type="match status" value="1"/>
</dbReference>
<feature type="domain" description="XRN2-binding (XTBD)" evidence="3">
    <location>
        <begin position="11"/>
        <end position="98"/>
    </location>
</feature>
<dbReference type="PROSITE" id="PS51827">
    <property type="entry name" value="XTBD"/>
    <property type="match status" value="1"/>
</dbReference>
<name>A0AA39HAC0_9BILA</name>
<evidence type="ECO:0000313" key="4">
    <source>
        <dbReference type="EMBL" id="KAK0401621.1"/>
    </source>
</evidence>
<organism evidence="4 5">
    <name type="scientific">Steinernema hermaphroditum</name>
    <dbReference type="NCBI Taxonomy" id="289476"/>
    <lineage>
        <taxon>Eukaryota</taxon>
        <taxon>Metazoa</taxon>
        <taxon>Ecdysozoa</taxon>
        <taxon>Nematoda</taxon>
        <taxon>Chromadorea</taxon>
        <taxon>Rhabditida</taxon>
        <taxon>Tylenchina</taxon>
        <taxon>Panagrolaimomorpha</taxon>
        <taxon>Strongyloidoidea</taxon>
        <taxon>Steinernematidae</taxon>
        <taxon>Steinernema</taxon>
    </lineage>
</organism>
<feature type="region of interest" description="Disordered" evidence="2">
    <location>
        <begin position="115"/>
        <end position="159"/>
    </location>
</feature>
<keyword evidence="5" id="KW-1185">Reference proteome</keyword>
<dbReference type="Proteomes" id="UP001175271">
    <property type="component" value="Unassembled WGS sequence"/>
</dbReference>
<reference evidence="4" key="1">
    <citation type="submission" date="2023-06" db="EMBL/GenBank/DDBJ databases">
        <title>Genomic analysis of the entomopathogenic nematode Steinernema hermaphroditum.</title>
        <authorList>
            <person name="Schwarz E.M."/>
            <person name="Heppert J.K."/>
            <person name="Baniya A."/>
            <person name="Schwartz H.T."/>
            <person name="Tan C.-H."/>
            <person name="Antoshechkin I."/>
            <person name="Sternberg P.W."/>
            <person name="Goodrich-Blair H."/>
            <person name="Dillman A.R."/>
        </authorList>
    </citation>
    <scope>NUCLEOTIDE SEQUENCE</scope>
    <source>
        <strain evidence="4">PS9179</strain>
        <tissue evidence="4">Whole animal</tissue>
    </source>
</reference>
<evidence type="ECO:0000259" key="3">
    <source>
        <dbReference type="PROSITE" id="PS51827"/>
    </source>
</evidence>
<feature type="region of interest" description="Disordered" evidence="2">
    <location>
        <begin position="476"/>
        <end position="501"/>
    </location>
</feature>